<dbReference type="EMBL" id="CM043800">
    <property type="protein sequence ID" value="KAI4810602.1"/>
    <property type="molecule type" value="Genomic_DNA"/>
</dbReference>
<gene>
    <name evidence="1" type="ORF">KUCAC02_013540</name>
</gene>
<evidence type="ECO:0000313" key="2">
    <source>
        <dbReference type="Proteomes" id="UP001057452"/>
    </source>
</evidence>
<name>A0ACB9WBZ7_CHAAC</name>
<keyword evidence="2" id="KW-1185">Reference proteome</keyword>
<proteinExistence type="predicted"/>
<reference evidence="1" key="1">
    <citation type="submission" date="2022-05" db="EMBL/GenBank/DDBJ databases">
        <title>Chromosome-level genome of Chaenocephalus aceratus.</title>
        <authorList>
            <person name="Park H."/>
        </authorList>
    </citation>
    <scope>NUCLEOTIDE SEQUENCE</scope>
    <source>
        <strain evidence="1">KU_202001</strain>
    </source>
</reference>
<evidence type="ECO:0000313" key="1">
    <source>
        <dbReference type="EMBL" id="KAI4810602.1"/>
    </source>
</evidence>
<dbReference type="Proteomes" id="UP001057452">
    <property type="component" value="Chromosome 16"/>
</dbReference>
<sequence>MVAGMLMPLKDLRAIYELLFKDGVMVAKKDKRPQIKHPEIESVSNLQVMRAMVSLKSRGYVKETFSWRHFYWYLTNEGIVYLRDYLRLPSEIVPASLQRTRKPAATMTFAQQAARVQTVEGPTSYVPKPGRRGEEESQESHAERQGYRHRMMGPGEKETYSDRTPRFRGRPLAAEPVRPKASWEVEDQPQPLYRRGGGFRNEEAVMEESRVKIVSRQQADVSIEKVATTEQEKQVPEKIMATMSVQNQRAVLKHVAAETTVQSAAFKPALPLSVAAVAVATGAATSKLPAESSTPKINKEMIADEKASTKTSQMVTSSWAITTLQETEVKEEKTKKVVVEPIQSAQVKPNVEMAMDEVEPQAVLTMVDAKNTTSFLTETAPLFITKPANKDVKEKKTKNVFVEPVKPADVKAAPEKASDDKKAQVVITTSAAQETSVNIDVKKEKPKGEKVDKEPIKPTEVTPVECKIDQEKAKITAKVTVTQETTKPPPDSMASEPVLSTDAVKEISKVKVVQEPIDTKVTKTDESHQQTTIVTKSIHEVKTTITTTHLFETTASSQATKRLKGNATVTEIITKEKHTDVKETPQVKKDVTLVAEEVLQVSCSPQLSQNVAPMQVAIETQQAVEGSSKSKRKKKKSPGEKSKSFDAEELPESKGGKEKTPEGVAKNTLKPETVMTSETLTVCTSIKTEGPIGGNNTQIDVNGGKIKEVPKQLNEKPLMEVPKQTEAALLPVDRVPAVPPVELSVDAQQKEKVEKSSVSKITHESLYSKDKANTNLPHMEPVKTEEITVTKVETVSVQNKTQIELIQASHNSAPESHKLTVETKSLITKEKAAEESSKGKKKGRGKKQAQATLSDTSNTKQASLPEAETLLSTDNTSLPKATVKASRVTTSELTELNVSPKMAPERMCSEETRRTAAVLCEAPADKEEVEPAPLFAEKVKREVPKPKTSSTAREAPAAGELASAAPAVTAQAAVAPTQTSPLHQQEEPPIVSQHSASKAAERCTEKRLSASQALKQEEEKKSDSKKDTPSAIATTASAQTDQLHLGDTCESKNPETEEADMKRKIVVVEEIVEVKHVVSPEASGHQSPPPTEQPVEGGEELDLDVLEAIAIKRSLLAGSQGASSDEEWDHSLDEPEEKTWPHFIEDEIMQTFSHSDKVGLFAEIQPCLFPTETSRA</sequence>
<organism evidence="1 2">
    <name type="scientific">Chaenocephalus aceratus</name>
    <name type="common">Blackfin icefish</name>
    <name type="synonym">Chaenichthys aceratus</name>
    <dbReference type="NCBI Taxonomy" id="36190"/>
    <lineage>
        <taxon>Eukaryota</taxon>
        <taxon>Metazoa</taxon>
        <taxon>Chordata</taxon>
        <taxon>Craniata</taxon>
        <taxon>Vertebrata</taxon>
        <taxon>Euteleostomi</taxon>
        <taxon>Actinopterygii</taxon>
        <taxon>Neopterygii</taxon>
        <taxon>Teleostei</taxon>
        <taxon>Neoteleostei</taxon>
        <taxon>Acanthomorphata</taxon>
        <taxon>Eupercaria</taxon>
        <taxon>Perciformes</taxon>
        <taxon>Notothenioidei</taxon>
        <taxon>Channichthyidae</taxon>
        <taxon>Chaenocephalus</taxon>
    </lineage>
</organism>
<comment type="caution">
    <text evidence="1">The sequence shown here is derived from an EMBL/GenBank/DDBJ whole genome shotgun (WGS) entry which is preliminary data.</text>
</comment>
<protein>
    <submittedName>
        <fullName evidence="1">Uncharacterized protein</fullName>
    </submittedName>
</protein>
<accession>A0ACB9WBZ7</accession>